<reference evidence="1 2" key="1">
    <citation type="submission" date="2019-06" db="EMBL/GenBank/DDBJ databases">
        <title>New taxonomy in bacterial strain CC-CFT640, isolated from vineyard.</title>
        <authorList>
            <person name="Lin S.-Y."/>
            <person name="Tsai C.-F."/>
            <person name="Young C.-C."/>
        </authorList>
    </citation>
    <scope>NUCLEOTIDE SEQUENCE [LARGE SCALE GENOMIC DNA]</scope>
    <source>
        <strain evidence="1 2">CC-CFT640</strain>
    </source>
</reference>
<evidence type="ECO:0000313" key="2">
    <source>
        <dbReference type="Proteomes" id="UP000321638"/>
    </source>
</evidence>
<evidence type="ECO:0000313" key="1">
    <source>
        <dbReference type="EMBL" id="TXL70739.1"/>
    </source>
</evidence>
<gene>
    <name evidence="1" type="ORF">FHP25_33195</name>
</gene>
<keyword evidence="2" id="KW-1185">Reference proteome</keyword>
<organism evidence="1 2">
    <name type="scientific">Vineibacter terrae</name>
    <dbReference type="NCBI Taxonomy" id="2586908"/>
    <lineage>
        <taxon>Bacteria</taxon>
        <taxon>Pseudomonadati</taxon>
        <taxon>Pseudomonadota</taxon>
        <taxon>Alphaproteobacteria</taxon>
        <taxon>Hyphomicrobiales</taxon>
        <taxon>Vineibacter</taxon>
    </lineage>
</organism>
<dbReference type="RefSeq" id="WP_147851305.1">
    <property type="nucleotide sequence ID" value="NZ_VDUZ01000054.1"/>
</dbReference>
<dbReference type="AlphaFoldDB" id="A0A5C8PCG7"/>
<accession>A0A5C8PCG7</accession>
<name>A0A5C8PCG7_9HYPH</name>
<sequence>MLSTLVLSACANPQGTATLSDVNPQSGILPGIPYTAPASTAPAAPLQQYTYVFPDTNNACAPAPQRFVAASGDVTFRVKNCAKDEYDYLPESHRDRIDALVAQCRARCTTASN</sequence>
<dbReference type="Proteomes" id="UP000321638">
    <property type="component" value="Unassembled WGS sequence"/>
</dbReference>
<protein>
    <submittedName>
        <fullName evidence="1">Uncharacterized protein</fullName>
    </submittedName>
</protein>
<dbReference type="EMBL" id="VDUZ01000054">
    <property type="protein sequence ID" value="TXL70739.1"/>
    <property type="molecule type" value="Genomic_DNA"/>
</dbReference>
<proteinExistence type="predicted"/>
<comment type="caution">
    <text evidence="1">The sequence shown here is derived from an EMBL/GenBank/DDBJ whole genome shotgun (WGS) entry which is preliminary data.</text>
</comment>
<dbReference type="OrthoDB" id="9846938at2"/>